<dbReference type="InterPro" id="IPR036388">
    <property type="entry name" value="WH-like_DNA-bd_sf"/>
</dbReference>
<reference evidence="1 2" key="1">
    <citation type="journal article" date="2018" name="Front. Microbiol.">
        <title>Conversion of Methionine to Cysteine in Lactobacillus paracasei Depends on the Highly Mobile cysK-ctl-cysE Gene Cluster.</title>
        <authorList>
            <person name="Wuthrich D."/>
            <person name="Irmler S."/>
            <person name="Berthoud H."/>
            <person name="Guggenbuhl B."/>
            <person name="Eugster E."/>
            <person name="Bruggmann R."/>
        </authorList>
    </citation>
    <scope>NUCLEOTIDE SEQUENCE [LARGE SCALE GENOMIC DNA]</scope>
    <source>
        <strain evidence="1 2">FAM18172</strain>
    </source>
</reference>
<dbReference type="PANTHER" id="PTHR43252:SF6">
    <property type="entry name" value="NEGATIVE TRANSCRIPTION REGULATOR PADR"/>
    <property type="match status" value="1"/>
</dbReference>
<dbReference type="Gene3D" id="6.10.140.1570">
    <property type="match status" value="1"/>
</dbReference>
<proteinExistence type="predicted"/>
<dbReference type="Gene3D" id="1.10.10.10">
    <property type="entry name" value="Winged helix-like DNA-binding domain superfamily/Winged helix DNA-binding domain"/>
    <property type="match status" value="1"/>
</dbReference>
<dbReference type="AlphaFoldDB" id="A0A422M8Q4"/>
<accession>A0A422M8Q4</accession>
<sequence length="171" mass="19780">MKSDDIVLGILVDKPATGYEIKNQFSTIFSNFYNASFGSVYPILHKLDKEGKVSFEVVSQLGKPNKKVYSITTKGKKAFESYLQQPVESKKTKWDFMVRLFYSSQLDEQKRSALITSEINTRTDEIKELEALKLKLSRKQVDPYKLFCLDIGIQQKQLFIDKLKEFCKTVK</sequence>
<protein>
    <submittedName>
        <fullName evidence="1">Lineage-specific thermal regulator protein</fullName>
    </submittedName>
</protein>
<dbReference type="Pfam" id="PF03551">
    <property type="entry name" value="PadR"/>
    <property type="match status" value="1"/>
</dbReference>
<dbReference type="Proteomes" id="UP000285532">
    <property type="component" value="Unassembled WGS sequence"/>
</dbReference>
<evidence type="ECO:0000313" key="2">
    <source>
        <dbReference type="Proteomes" id="UP000285532"/>
    </source>
</evidence>
<dbReference type="SUPFAM" id="SSF46785">
    <property type="entry name" value="Winged helix' DNA-binding domain"/>
    <property type="match status" value="1"/>
</dbReference>
<dbReference type="PANTHER" id="PTHR43252">
    <property type="entry name" value="TRANSCRIPTIONAL REGULATOR YQJI"/>
    <property type="match status" value="1"/>
</dbReference>
<evidence type="ECO:0000313" key="1">
    <source>
        <dbReference type="EMBL" id="RND84421.1"/>
    </source>
</evidence>
<name>A0A422M8Q4_LACPA</name>
<gene>
    <name evidence="1" type="ORF">FAM18172_02188</name>
</gene>
<comment type="caution">
    <text evidence="1">The sequence shown here is derived from an EMBL/GenBank/DDBJ whole genome shotgun (WGS) entry which is preliminary data.</text>
</comment>
<dbReference type="InterPro" id="IPR036390">
    <property type="entry name" value="WH_DNA-bd_sf"/>
</dbReference>
<dbReference type="InterPro" id="IPR005149">
    <property type="entry name" value="Tscrpt_reg_PadR_N"/>
</dbReference>
<organism evidence="1 2">
    <name type="scientific">Lacticaseibacillus paracasei</name>
    <name type="common">Lactobacillus paracasei</name>
    <dbReference type="NCBI Taxonomy" id="1597"/>
    <lineage>
        <taxon>Bacteria</taxon>
        <taxon>Bacillati</taxon>
        <taxon>Bacillota</taxon>
        <taxon>Bacilli</taxon>
        <taxon>Lactobacillales</taxon>
        <taxon>Lactobacillaceae</taxon>
        <taxon>Lacticaseibacillus</taxon>
    </lineage>
</organism>
<dbReference type="EMBL" id="LKFU01000081">
    <property type="protein sequence ID" value="RND84421.1"/>
    <property type="molecule type" value="Genomic_DNA"/>
</dbReference>